<accession>A0A1G1YWB9</accession>
<evidence type="ECO:0000256" key="1">
    <source>
        <dbReference type="SAM" id="Phobius"/>
    </source>
</evidence>
<keyword evidence="1" id="KW-0812">Transmembrane</keyword>
<evidence type="ECO:0008006" key="4">
    <source>
        <dbReference type="Google" id="ProtNLM"/>
    </source>
</evidence>
<organism evidence="2 3">
    <name type="scientific">Candidatus Colwellbacteria bacterium GWA2_46_10</name>
    <dbReference type="NCBI Taxonomy" id="1797684"/>
    <lineage>
        <taxon>Bacteria</taxon>
        <taxon>Candidatus Colwelliibacteriota</taxon>
    </lineage>
</organism>
<dbReference type="EMBL" id="MHIS01000010">
    <property type="protein sequence ID" value="OGY56691.1"/>
    <property type="molecule type" value="Genomic_DNA"/>
</dbReference>
<name>A0A1G1YWB9_9BACT</name>
<protein>
    <recommendedName>
        <fullName evidence="4">Zinc-ribbon domain-containing protein</fullName>
    </recommendedName>
</protein>
<comment type="caution">
    <text evidence="2">The sequence shown here is derived from an EMBL/GenBank/DDBJ whole genome shotgun (WGS) entry which is preliminary data.</text>
</comment>
<dbReference type="AlphaFoldDB" id="A0A1G1YWB9"/>
<keyword evidence="1" id="KW-1133">Transmembrane helix</keyword>
<sequence length="116" mass="12850">MDNMVSTCPICHQPTSPEWYFCPNCGKELKAKLIKIPLITQIGIYALSIFLPPLGLWPGIKYLGQKSQEAKMVGIVAITLTIVSSVVTIWLTFHYLQSYLAIYNGLLTNPSGLSSF</sequence>
<keyword evidence="1" id="KW-0472">Membrane</keyword>
<reference evidence="2 3" key="1">
    <citation type="journal article" date="2016" name="Nat. Commun.">
        <title>Thousands of microbial genomes shed light on interconnected biogeochemical processes in an aquifer system.</title>
        <authorList>
            <person name="Anantharaman K."/>
            <person name="Brown C.T."/>
            <person name="Hug L.A."/>
            <person name="Sharon I."/>
            <person name="Castelle C.J."/>
            <person name="Probst A.J."/>
            <person name="Thomas B.C."/>
            <person name="Singh A."/>
            <person name="Wilkins M.J."/>
            <person name="Karaoz U."/>
            <person name="Brodie E.L."/>
            <person name="Williams K.H."/>
            <person name="Hubbard S.S."/>
            <person name="Banfield J.F."/>
        </authorList>
    </citation>
    <scope>NUCLEOTIDE SEQUENCE [LARGE SCALE GENOMIC DNA]</scope>
</reference>
<feature type="transmembrane region" description="Helical" evidence="1">
    <location>
        <begin position="72"/>
        <end position="93"/>
    </location>
</feature>
<evidence type="ECO:0000313" key="2">
    <source>
        <dbReference type="EMBL" id="OGY56691.1"/>
    </source>
</evidence>
<dbReference type="Proteomes" id="UP000178179">
    <property type="component" value="Unassembled WGS sequence"/>
</dbReference>
<evidence type="ECO:0000313" key="3">
    <source>
        <dbReference type="Proteomes" id="UP000178179"/>
    </source>
</evidence>
<feature type="transmembrane region" description="Helical" evidence="1">
    <location>
        <begin position="38"/>
        <end position="60"/>
    </location>
</feature>
<proteinExistence type="predicted"/>
<gene>
    <name evidence="2" type="ORF">A2119_03020</name>
</gene>